<name>A0A6J3M2C3_9PEZI</name>
<dbReference type="Proteomes" id="UP000504637">
    <property type="component" value="Unplaced"/>
</dbReference>
<keyword evidence="1" id="KW-0732">Signal</keyword>
<sequence length="146" mass="15852">MMMMMSWAGHLSWLISAAKPPIPSGTFSHVYRSSPASFTHCGRRHGMQHGCHHTHNTTHCVFYPSAAAHPLGLPLSFCTLGASSSLSDNHPSACPPLFAPASIGGTGTCCFFWKQNSQSIAHSFIWAVQHIPPPRNFLRNLLGLDS</sequence>
<organism evidence="3">
    <name type="scientific">Dissoconium aciculare CBS 342.82</name>
    <dbReference type="NCBI Taxonomy" id="1314786"/>
    <lineage>
        <taxon>Eukaryota</taxon>
        <taxon>Fungi</taxon>
        <taxon>Dikarya</taxon>
        <taxon>Ascomycota</taxon>
        <taxon>Pezizomycotina</taxon>
        <taxon>Dothideomycetes</taxon>
        <taxon>Dothideomycetidae</taxon>
        <taxon>Mycosphaerellales</taxon>
        <taxon>Dissoconiaceae</taxon>
        <taxon>Dissoconium</taxon>
    </lineage>
</organism>
<dbReference type="AlphaFoldDB" id="A0A6J3M2C3"/>
<reference evidence="3" key="3">
    <citation type="submission" date="2025-08" db="UniProtKB">
        <authorList>
            <consortium name="RefSeq"/>
        </authorList>
    </citation>
    <scope>IDENTIFICATION</scope>
    <source>
        <strain evidence="3">CBS 342.82</strain>
    </source>
</reference>
<feature type="chain" id="PRO_5026811391" description="Secreted protein" evidence="1">
    <location>
        <begin position="18"/>
        <end position="146"/>
    </location>
</feature>
<accession>A0A6J3M2C3</accession>
<evidence type="ECO:0000313" key="3">
    <source>
        <dbReference type="RefSeq" id="XP_033459206.1"/>
    </source>
</evidence>
<feature type="signal peptide" evidence="1">
    <location>
        <begin position="1"/>
        <end position="17"/>
    </location>
</feature>
<evidence type="ECO:0000256" key="1">
    <source>
        <dbReference type="SAM" id="SignalP"/>
    </source>
</evidence>
<dbReference type="GeneID" id="54357639"/>
<keyword evidence="2" id="KW-1185">Reference proteome</keyword>
<protein>
    <recommendedName>
        <fullName evidence="4">Secreted protein</fullName>
    </recommendedName>
</protein>
<evidence type="ECO:0008006" key="4">
    <source>
        <dbReference type="Google" id="ProtNLM"/>
    </source>
</evidence>
<proteinExistence type="predicted"/>
<dbReference type="RefSeq" id="XP_033459206.1">
    <property type="nucleotide sequence ID" value="XM_033599840.1"/>
</dbReference>
<reference evidence="3" key="2">
    <citation type="submission" date="2020-04" db="EMBL/GenBank/DDBJ databases">
        <authorList>
            <consortium name="NCBI Genome Project"/>
        </authorList>
    </citation>
    <scope>NUCLEOTIDE SEQUENCE</scope>
    <source>
        <strain evidence="3">CBS 342.82</strain>
    </source>
</reference>
<reference evidence="3" key="1">
    <citation type="submission" date="2020-01" db="EMBL/GenBank/DDBJ databases">
        <authorList>
            <consortium name="DOE Joint Genome Institute"/>
            <person name="Haridas S."/>
            <person name="Albert R."/>
            <person name="Binder M."/>
            <person name="Bloem J."/>
            <person name="Labutti K."/>
            <person name="Salamov A."/>
            <person name="Andreopoulos B."/>
            <person name="Baker S.E."/>
            <person name="Barry K."/>
            <person name="Bills G."/>
            <person name="Bluhm B.H."/>
            <person name="Cannon C."/>
            <person name="Castanera R."/>
            <person name="Culley D.E."/>
            <person name="Daum C."/>
            <person name="Ezra D."/>
            <person name="Gonzalez J.B."/>
            <person name="Henrissat B."/>
            <person name="Kuo A."/>
            <person name="Liang C."/>
            <person name="Lipzen A."/>
            <person name="Lutzoni F."/>
            <person name="Magnuson J."/>
            <person name="Mondo S."/>
            <person name="Nolan M."/>
            <person name="Ohm R."/>
            <person name="Pangilinan J."/>
            <person name="Park H.-J."/>
            <person name="Ramirez L."/>
            <person name="Alfaro M."/>
            <person name="Sun H."/>
            <person name="Tritt A."/>
            <person name="Yoshinaga Y."/>
            <person name="Zwiers L.-H."/>
            <person name="Turgeon B.G."/>
            <person name="Goodwin S.B."/>
            <person name="Spatafora J.W."/>
            <person name="Crous P.W."/>
            <person name="Grigoriev I.V."/>
        </authorList>
    </citation>
    <scope>NUCLEOTIDE SEQUENCE</scope>
    <source>
        <strain evidence="3">CBS 342.82</strain>
    </source>
</reference>
<gene>
    <name evidence="3" type="ORF">K489DRAFT_234775</name>
</gene>
<evidence type="ECO:0000313" key="2">
    <source>
        <dbReference type="Proteomes" id="UP000504637"/>
    </source>
</evidence>